<proteinExistence type="predicted"/>
<dbReference type="Proteomes" id="UP000265520">
    <property type="component" value="Unassembled WGS sequence"/>
</dbReference>
<name>A0A392RAS8_9FABA</name>
<feature type="non-terminal residue" evidence="2">
    <location>
        <position position="56"/>
    </location>
</feature>
<sequence length="56" mass="6488">MIALLENCVSDYHIFIENEMRKEQEIDVNNSNGEKDDNPSESGVGMHKSFIEFVRQ</sequence>
<evidence type="ECO:0000256" key="1">
    <source>
        <dbReference type="SAM" id="MobiDB-lite"/>
    </source>
</evidence>
<keyword evidence="3" id="KW-1185">Reference proteome</keyword>
<organism evidence="2 3">
    <name type="scientific">Trifolium medium</name>
    <dbReference type="NCBI Taxonomy" id="97028"/>
    <lineage>
        <taxon>Eukaryota</taxon>
        <taxon>Viridiplantae</taxon>
        <taxon>Streptophyta</taxon>
        <taxon>Embryophyta</taxon>
        <taxon>Tracheophyta</taxon>
        <taxon>Spermatophyta</taxon>
        <taxon>Magnoliopsida</taxon>
        <taxon>eudicotyledons</taxon>
        <taxon>Gunneridae</taxon>
        <taxon>Pentapetalae</taxon>
        <taxon>rosids</taxon>
        <taxon>fabids</taxon>
        <taxon>Fabales</taxon>
        <taxon>Fabaceae</taxon>
        <taxon>Papilionoideae</taxon>
        <taxon>50 kb inversion clade</taxon>
        <taxon>NPAAA clade</taxon>
        <taxon>Hologalegina</taxon>
        <taxon>IRL clade</taxon>
        <taxon>Trifolieae</taxon>
        <taxon>Trifolium</taxon>
    </lineage>
</organism>
<feature type="region of interest" description="Disordered" evidence="1">
    <location>
        <begin position="25"/>
        <end position="56"/>
    </location>
</feature>
<dbReference type="EMBL" id="LXQA010197654">
    <property type="protein sequence ID" value="MCI32665.1"/>
    <property type="molecule type" value="Genomic_DNA"/>
</dbReference>
<evidence type="ECO:0000313" key="2">
    <source>
        <dbReference type="EMBL" id="MCI32665.1"/>
    </source>
</evidence>
<dbReference type="GO" id="GO:0016787">
    <property type="term" value="F:hydrolase activity"/>
    <property type="evidence" value="ECO:0007669"/>
    <property type="project" value="UniProtKB-KW"/>
</dbReference>
<dbReference type="AlphaFoldDB" id="A0A392RAS8"/>
<comment type="caution">
    <text evidence="2">The sequence shown here is derived from an EMBL/GenBank/DDBJ whole genome shotgun (WGS) entry which is preliminary data.</text>
</comment>
<protein>
    <submittedName>
        <fullName evidence="2">P-loop nucleoside triphosphate hydrolase superfamily protein</fullName>
    </submittedName>
</protein>
<evidence type="ECO:0000313" key="3">
    <source>
        <dbReference type="Proteomes" id="UP000265520"/>
    </source>
</evidence>
<reference evidence="2 3" key="1">
    <citation type="journal article" date="2018" name="Front. Plant Sci.">
        <title>Red Clover (Trifolium pratense) and Zigzag Clover (T. medium) - A Picture of Genomic Similarities and Differences.</title>
        <authorList>
            <person name="Dluhosova J."/>
            <person name="Istvanek J."/>
            <person name="Nedelnik J."/>
            <person name="Repkova J."/>
        </authorList>
    </citation>
    <scope>NUCLEOTIDE SEQUENCE [LARGE SCALE GENOMIC DNA]</scope>
    <source>
        <strain evidence="3">cv. 10/8</strain>
        <tissue evidence="2">Leaf</tissue>
    </source>
</reference>
<keyword evidence="2" id="KW-0378">Hydrolase</keyword>
<accession>A0A392RAS8</accession>